<accession>A0A840I087</accession>
<keyword evidence="1" id="KW-0830">Ubiquinone</keyword>
<evidence type="ECO:0000313" key="1">
    <source>
        <dbReference type="EMBL" id="MBB4658486.1"/>
    </source>
</evidence>
<keyword evidence="2" id="KW-1185">Reference proteome</keyword>
<dbReference type="RefSeq" id="WP_183816351.1">
    <property type="nucleotide sequence ID" value="NZ_JACHOB010000001.1"/>
</dbReference>
<dbReference type="PANTHER" id="PTHR12910:SF2">
    <property type="entry name" value="NADH DEHYDROGENASE [UBIQUINONE] 1 ALPHA SUBCOMPLEX SUBUNIT 12"/>
    <property type="match status" value="1"/>
</dbReference>
<dbReference type="EMBL" id="JACHOB010000001">
    <property type="protein sequence ID" value="MBB4658486.1"/>
    <property type="molecule type" value="Genomic_DNA"/>
</dbReference>
<gene>
    <name evidence="1" type="ORF">GGQ59_000986</name>
</gene>
<dbReference type="GO" id="GO:0045271">
    <property type="term" value="C:respiratory chain complex I"/>
    <property type="evidence" value="ECO:0007669"/>
    <property type="project" value="InterPro"/>
</dbReference>
<dbReference type="Proteomes" id="UP000563524">
    <property type="component" value="Unassembled WGS sequence"/>
</dbReference>
<dbReference type="Pfam" id="PF05071">
    <property type="entry name" value="NDUFA12"/>
    <property type="match status" value="1"/>
</dbReference>
<dbReference type="NCBIfam" id="NF006040">
    <property type="entry name" value="PRK08183.1"/>
    <property type="match status" value="1"/>
</dbReference>
<proteinExistence type="predicted"/>
<organism evidence="1 2">
    <name type="scientific">Parvularcula dongshanensis</name>
    <dbReference type="NCBI Taxonomy" id="1173995"/>
    <lineage>
        <taxon>Bacteria</taxon>
        <taxon>Pseudomonadati</taxon>
        <taxon>Pseudomonadota</taxon>
        <taxon>Alphaproteobacteria</taxon>
        <taxon>Parvularculales</taxon>
        <taxon>Parvularculaceae</taxon>
        <taxon>Parvularcula</taxon>
    </lineage>
</organism>
<dbReference type="AlphaFoldDB" id="A0A840I087"/>
<protein>
    <submittedName>
        <fullName evidence="1">NADH:ubiquinone oxidoreductase subunit</fullName>
    </submittedName>
</protein>
<reference evidence="1 2" key="1">
    <citation type="submission" date="2020-08" db="EMBL/GenBank/DDBJ databases">
        <title>Genomic Encyclopedia of Type Strains, Phase IV (KMG-IV): sequencing the most valuable type-strain genomes for metagenomic binning, comparative biology and taxonomic classification.</title>
        <authorList>
            <person name="Goeker M."/>
        </authorList>
    </citation>
    <scope>NUCLEOTIDE SEQUENCE [LARGE SCALE GENOMIC DNA]</scope>
    <source>
        <strain evidence="1 2">DSM 102850</strain>
    </source>
</reference>
<comment type="caution">
    <text evidence="1">The sequence shown here is derived from an EMBL/GenBank/DDBJ whole genome shotgun (WGS) entry which is preliminary data.</text>
</comment>
<sequence length="137" mass="16056">MIGIIKRIFVWWHSATFGTSLTLWRRGARFVGEDEQGNKYYEEGKSPSFSDGRRRRWVVYHGVAEASRVPPDWHGWLHHIWDEPPTVVPLPRKKFERQHLPNMTGTPLAYRPIGSLTRVDEGRKVDQDYEAWSPEEA</sequence>
<dbReference type="InterPro" id="IPR007763">
    <property type="entry name" value="NDUFA12"/>
</dbReference>
<name>A0A840I087_9PROT</name>
<dbReference type="PANTHER" id="PTHR12910">
    <property type="entry name" value="NADH-UBIQUINONE OXIDOREDUCTASE SUBUNIT B17.2"/>
    <property type="match status" value="1"/>
</dbReference>
<dbReference type="GO" id="GO:0006979">
    <property type="term" value="P:response to oxidative stress"/>
    <property type="evidence" value="ECO:0007669"/>
    <property type="project" value="TreeGrafter"/>
</dbReference>
<evidence type="ECO:0000313" key="2">
    <source>
        <dbReference type="Proteomes" id="UP000563524"/>
    </source>
</evidence>